<gene>
    <name evidence="1" type="ORF">AVEN_83012_1</name>
</gene>
<sequence length="133" mass="15189">MATASNYRFLMSSKPTNECVLHLCQKQFETINIVIANKDSSSKMPRTNPFQLHSYIKQVVPELSNITNMKYTRQGKLLFSTSDPVYVAKHLALQNVLIFQCLRTLFGKTLPRNPAFVDPNENNTRRTSGRIIP</sequence>
<evidence type="ECO:0000313" key="2">
    <source>
        <dbReference type="Proteomes" id="UP000499080"/>
    </source>
</evidence>
<reference evidence="1 2" key="1">
    <citation type="journal article" date="2019" name="Sci. Rep.">
        <title>Orb-weaving spider Araneus ventricosus genome elucidates the spidroin gene catalogue.</title>
        <authorList>
            <person name="Kono N."/>
            <person name="Nakamura H."/>
            <person name="Ohtoshi R."/>
            <person name="Moran D.A.P."/>
            <person name="Shinohara A."/>
            <person name="Yoshida Y."/>
            <person name="Fujiwara M."/>
            <person name="Mori M."/>
            <person name="Tomita M."/>
            <person name="Arakawa K."/>
        </authorList>
    </citation>
    <scope>NUCLEOTIDE SEQUENCE [LARGE SCALE GENOMIC DNA]</scope>
</reference>
<evidence type="ECO:0000313" key="1">
    <source>
        <dbReference type="EMBL" id="GBM54409.1"/>
    </source>
</evidence>
<proteinExistence type="predicted"/>
<comment type="caution">
    <text evidence="1">The sequence shown here is derived from an EMBL/GenBank/DDBJ whole genome shotgun (WGS) entry which is preliminary data.</text>
</comment>
<protein>
    <submittedName>
        <fullName evidence="1">Uncharacterized protein</fullName>
    </submittedName>
</protein>
<organism evidence="1 2">
    <name type="scientific">Araneus ventricosus</name>
    <name type="common">Orbweaver spider</name>
    <name type="synonym">Epeira ventricosa</name>
    <dbReference type="NCBI Taxonomy" id="182803"/>
    <lineage>
        <taxon>Eukaryota</taxon>
        <taxon>Metazoa</taxon>
        <taxon>Ecdysozoa</taxon>
        <taxon>Arthropoda</taxon>
        <taxon>Chelicerata</taxon>
        <taxon>Arachnida</taxon>
        <taxon>Araneae</taxon>
        <taxon>Araneomorphae</taxon>
        <taxon>Entelegynae</taxon>
        <taxon>Araneoidea</taxon>
        <taxon>Araneidae</taxon>
        <taxon>Araneus</taxon>
    </lineage>
</organism>
<dbReference type="EMBL" id="BGPR01001457">
    <property type="protein sequence ID" value="GBM54409.1"/>
    <property type="molecule type" value="Genomic_DNA"/>
</dbReference>
<accession>A0A4Y2GNQ8</accession>
<dbReference type="AlphaFoldDB" id="A0A4Y2GNQ8"/>
<dbReference type="Proteomes" id="UP000499080">
    <property type="component" value="Unassembled WGS sequence"/>
</dbReference>
<name>A0A4Y2GNQ8_ARAVE</name>
<keyword evidence="2" id="KW-1185">Reference proteome</keyword>